<protein>
    <recommendedName>
        <fullName evidence="4">MULE transposase domain-containing protein</fullName>
    </recommendedName>
</protein>
<dbReference type="Proteomes" id="UP001281410">
    <property type="component" value="Unassembled WGS sequence"/>
</dbReference>
<dbReference type="AlphaFoldDB" id="A0AAE0B6K0"/>
<reference evidence="2" key="1">
    <citation type="journal article" date="2023" name="Plant J.">
        <title>Genome sequences and population genomics provide insights into the demographic history, inbreeding, and mutation load of two 'living fossil' tree species of Dipteronia.</title>
        <authorList>
            <person name="Feng Y."/>
            <person name="Comes H.P."/>
            <person name="Chen J."/>
            <person name="Zhu S."/>
            <person name="Lu R."/>
            <person name="Zhang X."/>
            <person name="Li P."/>
            <person name="Qiu J."/>
            <person name="Olsen K.M."/>
            <person name="Qiu Y."/>
        </authorList>
    </citation>
    <scope>NUCLEOTIDE SEQUENCE</scope>
    <source>
        <strain evidence="2">NBL</strain>
    </source>
</reference>
<evidence type="ECO:0000256" key="1">
    <source>
        <dbReference type="SAM" id="MobiDB-lite"/>
    </source>
</evidence>
<evidence type="ECO:0000313" key="2">
    <source>
        <dbReference type="EMBL" id="KAK3230938.1"/>
    </source>
</evidence>
<dbReference type="PANTHER" id="PTHR31973:SF187">
    <property type="entry name" value="MUTATOR TRANSPOSASE MUDRA PROTEIN"/>
    <property type="match status" value="1"/>
</dbReference>
<proteinExistence type="predicted"/>
<feature type="region of interest" description="Disordered" evidence="1">
    <location>
        <begin position="1"/>
        <end position="21"/>
    </location>
</feature>
<dbReference type="PANTHER" id="PTHR31973">
    <property type="entry name" value="POLYPROTEIN, PUTATIVE-RELATED"/>
    <property type="match status" value="1"/>
</dbReference>
<name>A0AAE0B6K0_9ROSI</name>
<evidence type="ECO:0008006" key="4">
    <source>
        <dbReference type="Google" id="ProtNLM"/>
    </source>
</evidence>
<sequence>MVGVRKDDDEQPQYDPHDPNQFFDFRVHHGGEFNGVMDEYIVHWGVDDIAAETCVDPTKIWDSLNVPNRPYEERASRSNLEDVSDELCSLEGSDVEEDIFRISIMAHAVRHRRDVKFQKNDQNRVRAFYSARDAVREIIDGAVKERYSKLREYAVEVMRMNLDTTILLNCDDNGRFQRMYICPKALKQGWKYGCMPLLGLDGCFKKGYHIRQLLTAIGVDGNNQWYPIAYALLADDLELNNSFGIVWISDKHKGLLDVTVERFPHSEYKFCVKHPYNKFKAQHRGLLLKQILWAAAKATIEQEFNQWMKKMKTESPPTYNWLVGKDVKHWPRAFFKDTALCDILCNNMCEAFNVAILTARDKPIITMMEMIRNYLMTRLVRKMAKLEKWSHEIGPKVFRFVENVKQKSVYYLRFMPCFRDVVREMIDGAVKERYSKLWEYVVDMMRMNLDTTILLNCDDNRRF</sequence>
<comment type="caution">
    <text evidence="2">The sequence shown here is derived from an EMBL/GenBank/DDBJ whole genome shotgun (WGS) entry which is preliminary data.</text>
</comment>
<evidence type="ECO:0000313" key="3">
    <source>
        <dbReference type="Proteomes" id="UP001281410"/>
    </source>
</evidence>
<gene>
    <name evidence="2" type="ORF">Dsin_002819</name>
</gene>
<accession>A0AAE0B6K0</accession>
<organism evidence="2 3">
    <name type="scientific">Dipteronia sinensis</name>
    <dbReference type="NCBI Taxonomy" id="43782"/>
    <lineage>
        <taxon>Eukaryota</taxon>
        <taxon>Viridiplantae</taxon>
        <taxon>Streptophyta</taxon>
        <taxon>Embryophyta</taxon>
        <taxon>Tracheophyta</taxon>
        <taxon>Spermatophyta</taxon>
        <taxon>Magnoliopsida</taxon>
        <taxon>eudicotyledons</taxon>
        <taxon>Gunneridae</taxon>
        <taxon>Pentapetalae</taxon>
        <taxon>rosids</taxon>
        <taxon>malvids</taxon>
        <taxon>Sapindales</taxon>
        <taxon>Sapindaceae</taxon>
        <taxon>Hippocastanoideae</taxon>
        <taxon>Acereae</taxon>
        <taxon>Dipteronia</taxon>
    </lineage>
</organism>
<keyword evidence="3" id="KW-1185">Reference proteome</keyword>
<dbReference type="EMBL" id="JANJYJ010000001">
    <property type="protein sequence ID" value="KAK3230938.1"/>
    <property type="molecule type" value="Genomic_DNA"/>
</dbReference>